<evidence type="ECO:0000256" key="1">
    <source>
        <dbReference type="SAM" id="MobiDB-lite"/>
    </source>
</evidence>
<evidence type="ECO:0000313" key="3">
    <source>
        <dbReference type="Proteomes" id="UP000019116"/>
    </source>
</evidence>
<dbReference type="Gramene" id="TraesCS1D02G231100.1">
    <property type="protein sequence ID" value="TraesCS1D02G231100.1"/>
    <property type="gene ID" value="TraesCS1D02G231100"/>
</dbReference>
<dbReference type="Gramene" id="TraesRN1D0100603400.1">
    <property type="protein sequence ID" value="TraesRN1D0100603400.1"/>
    <property type="gene ID" value="TraesRN1D0100603400"/>
</dbReference>
<dbReference type="GeneID" id="123181768"/>
<name>A0A3B5ZV05_WHEAT</name>
<dbReference type="Proteomes" id="UP000019116">
    <property type="component" value="Chromosome 1D"/>
</dbReference>
<feature type="region of interest" description="Disordered" evidence="1">
    <location>
        <begin position="108"/>
        <end position="137"/>
    </location>
</feature>
<dbReference type="AlphaFoldDB" id="A0A3B5ZV05"/>
<gene>
    <name evidence="2" type="primary">LOC123181768</name>
</gene>
<dbReference type="OMA" id="LMVRLCT"/>
<sequence length="152" mass="16561">MDSNYLGIMSCLRNDQGAYSSPTTNTFILFEPKWLWCPLSLMVRLCTLAMVVATKSHTESLRSGTIQTKVRVSSIFLFYGDARFEFEGVLVPELVVPENNNDNILVHQGHTSSPSSIASNAGTPQAQSPVAVQASGSSHLRLFQEGRRLGGA</sequence>
<accession>A0A3B5ZV05</accession>
<dbReference type="EnsemblPlants" id="TraesCS1D02G231100.1">
    <property type="protein sequence ID" value="TraesCS1D02G231100.1"/>
    <property type="gene ID" value="TraesCS1D02G231100"/>
</dbReference>
<keyword evidence="3" id="KW-1185">Reference proteome</keyword>
<protein>
    <submittedName>
        <fullName evidence="2">Uncharacterized protein</fullName>
    </submittedName>
</protein>
<dbReference type="Gramene" id="TraesCS1D03G0567400.1">
    <property type="protein sequence ID" value="TraesCS1D03G0567400.1.CDS"/>
    <property type="gene ID" value="TraesCS1D03G0567400"/>
</dbReference>
<proteinExistence type="predicted"/>
<feature type="compositionally biased region" description="Polar residues" evidence="1">
    <location>
        <begin position="109"/>
        <end position="137"/>
    </location>
</feature>
<reference evidence="2" key="2">
    <citation type="submission" date="2018-10" db="UniProtKB">
        <authorList>
            <consortium name="EnsemblPlants"/>
        </authorList>
    </citation>
    <scope>IDENTIFICATION</scope>
</reference>
<organism evidence="2">
    <name type="scientific">Triticum aestivum</name>
    <name type="common">Wheat</name>
    <dbReference type="NCBI Taxonomy" id="4565"/>
    <lineage>
        <taxon>Eukaryota</taxon>
        <taxon>Viridiplantae</taxon>
        <taxon>Streptophyta</taxon>
        <taxon>Embryophyta</taxon>
        <taxon>Tracheophyta</taxon>
        <taxon>Spermatophyta</taxon>
        <taxon>Magnoliopsida</taxon>
        <taxon>Liliopsida</taxon>
        <taxon>Poales</taxon>
        <taxon>Poaceae</taxon>
        <taxon>BOP clade</taxon>
        <taxon>Pooideae</taxon>
        <taxon>Triticodae</taxon>
        <taxon>Triticeae</taxon>
        <taxon>Triticinae</taxon>
        <taxon>Triticum</taxon>
    </lineage>
</organism>
<evidence type="ECO:0000313" key="2">
    <source>
        <dbReference type="EnsemblPlants" id="TraesCS1D02G231100.1"/>
    </source>
</evidence>
<reference evidence="2" key="1">
    <citation type="submission" date="2018-08" db="EMBL/GenBank/DDBJ databases">
        <authorList>
            <person name="Rossello M."/>
        </authorList>
    </citation>
    <scope>NUCLEOTIDE SEQUENCE [LARGE SCALE GENOMIC DNA]</scope>
    <source>
        <strain evidence="2">cv. Chinese Spring</strain>
    </source>
</reference>
<dbReference type="RefSeq" id="XP_044450039.1">
    <property type="nucleotide sequence ID" value="XM_044594104.1"/>
</dbReference>
<dbReference type="Gramene" id="TraesROB_scaffold_157025_01G000100.1">
    <property type="protein sequence ID" value="TraesROB_scaffold_157025_01G000100.1"/>
    <property type="gene ID" value="TraesROB_scaffold_157025_01G000100"/>
</dbReference>
<dbReference type="Gramene" id="TraesCLE_scaffold_023060_01G000400.1">
    <property type="protein sequence ID" value="TraesCLE_scaffold_023060_01G000400.1"/>
    <property type="gene ID" value="TraesCLE_scaffold_023060_01G000400"/>
</dbReference>